<dbReference type="Proteomes" id="UP000185766">
    <property type="component" value="Unassembled WGS sequence"/>
</dbReference>
<evidence type="ECO:0000313" key="2">
    <source>
        <dbReference type="EMBL" id="SEL45657.1"/>
    </source>
</evidence>
<protein>
    <submittedName>
        <fullName evidence="2">Uncharacterized protein</fullName>
    </submittedName>
</protein>
<evidence type="ECO:0000256" key="1">
    <source>
        <dbReference type="SAM" id="SignalP"/>
    </source>
</evidence>
<organism evidence="2 3">
    <name type="scientific">Atopomonas hussainii</name>
    <dbReference type="NCBI Taxonomy" id="1429083"/>
    <lineage>
        <taxon>Bacteria</taxon>
        <taxon>Pseudomonadati</taxon>
        <taxon>Pseudomonadota</taxon>
        <taxon>Gammaproteobacteria</taxon>
        <taxon>Pseudomonadales</taxon>
        <taxon>Pseudomonadaceae</taxon>
        <taxon>Atopomonas</taxon>
    </lineage>
</organism>
<feature type="chain" id="PRO_5010360997" evidence="1">
    <location>
        <begin position="21"/>
        <end position="84"/>
    </location>
</feature>
<feature type="signal peptide" evidence="1">
    <location>
        <begin position="1"/>
        <end position="20"/>
    </location>
</feature>
<sequence>MRTFLAGVLSLALASPVALASDQSLQLSRVKLPEAKTAAATVAKKHDAKRADPGLFLVQMMAFLAASQGQVAPGAAPDTANATQ</sequence>
<keyword evidence="3" id="KW-1185">Reference proteome</keyword>
<dbReference type="RefSeq" id="WP_074869201.1">
    <property type="nucleotide sequence ID" value="NZ_FOAS01000012.1"/>
</dbReference>
<gene>
    <name evidence="2" type="ORF">SAMN05216214_112108</name>
</gene>
<evidence type="ECO:0000313" key="3">
    <source>
        <dbReference type="Proteomes" id="UP000185766"/>
    </source>
</evidence>
<dbReference type="AlphaFoldDB" id="A0A1H7QED3"/>
<reference evidence="2 3" key="1">
    <citation type="submission" date="2016-10" db="EMBL/GenBank/DDBJ databases">
        <authorList>
            <person name="de Groot N.N."/>
        </authorList>
    </citation>
    <scope>NUCLEOTIDE SEQUENCE [LARGE SCALE GENOMIC DNA]</scope>
    <source>
        <strain evidence="2 3">JCM 19513</strain>
    </source>
</reference>
<name>A0A1H7QED3_9GAMM</name>
<proteinExistence type="predicted"/>
<accession>A0A1H7QED3</accession>
<dbReference type="EMBL" id="FOAS01000012">
    <property type="protein sequence ID" value="SEL45657.1"/>
    <property type="molecule type" value="Genomic_DNA"/>
</dbReference>
<keyword evidence="1" id="KW-0732">Signal</keyword>
<dbReference type="STRING" id="1429083.GCA_001885685_00318"/>